<proteinExistence type="predicted"/>
<name>A0A5N5ECD6_9ACTN</name>
<dbReference type="InterPro" id="IPR002182">
    <property type="entry name" value="NB-ARC"/>
</dbReference>
<dbReference type="CDD" id="cd00200">
    <property type="entry name" value="WD40"/>
    <property type="match status" value="2"/>
</dbReference>
<keyword evidence="1 3" id="KW-0853">WD repeat</keyword>
<reference evidence="5 6" key="1">
    <citation type="submission" date="2019-09" db="EMBL/GenBank/DDBJ databases">
        <authorList>
            <person name="Liu P."/>
        </authorList>
    </citation>
    <scope>NUCLEOTIDE SEQUENCE [LARGE SCALE GENOMIC DNA]</scope>
    <source>
        <strain evidence="5 6">TRM68085</strain>
    </source>
</reference>
<dbReference type="PANTHER" id="PTHR19879:SF9">
    <property type="entry name" value="TRANSCRIPTION INITIATION FACTOR TFIID SUBUNIT 5"/>
    <property type="match status" value="1"/>
</dbReference>
<feature type="repeat" description="WD" evidence="3">
    <location>
        <begin position="574"/>
        <end position="616"/>
    </location>
</feature>
<dbReference type="PRINTS" id="PR00320">
    <property type="entry name" value="GPROTEINBRPT"/>
</dbReference>
<dbReference type="InterPro" id="IPR027417">
    <property type="entry name" value="P-loop_NTPase"/>
</dbReference>
<evidence type="ECO:0000259" key="4">
    <source>
        <dbReference type="Pfam" id="PF00931"/>
    </source>
</evidence>
<keyword evidence="2" id="KW-0677">Repeat</keyword>
<feature type="repeat" description="WD" evidence="3">
    <location>
        <begin position="659"/>
        <end position="700"/>
    </location>
</feature>
<dbReference type="InterPro" id="IPR019775">
    <property type="entry name" value="WD40_repeat_CS"/>
</dbReference>
<dbReference type="SMART" id="SM00320">
    <property type="entry name" value="WD40"/>
    <property type="match status" value="14"/>
</dbReference>
<feature type="domain" description="NB-ARC" evidence="4">
    <location>
        <begin position="69"/>
        <end position="188"/>
    </location>
</feature>
<dbReference type="PROSITE" id="PS50082">
    <property type="entry name" value="WD_REPEATS_2"/>
    <property type="match status" value="10"/>
</dbReference>
<dbReference type="PANTHER" id="PTHR19879">
    <property type="entry name" value="TRANSCRIPTION INITIATION FACTOR TFIID"/>
    <property type="match status" value="1"/>
</dbReference>
<dbReference type="InterPro" id="IPR036322">
    <property type="entry name" value="WD40_repeat_dom_sf"/>
</dbReference>
<feature type="repeat" description="WD" evidence="3">
    <location>
        <begin position="837"/>
        <end position="862"/>
    </location>
</feature>
<evidence type="ECO:0000256" key="3">
    <source>
        <dbReference type="PROSITE-ProRule" id="PRU00221"/>
    </source>
</evidence>
<dbReference type="EMBL" id="VYUA01000050">
    <property type="protein sequence ID" value="KAB2588379.1"/>
    <property type="molecule type" value="Genomic_DNA"/>
</dbReference>
<dbReference type="Gene3D" id="3.40.50.300">
    <property type="entry name" value="P-loop containing nucleotide triphosphate hydrolases"/>
    <property type="match status" value="1"/>
</dbReference>
<dbReference type="Gene3D" id="1.10.10.10">
    <property type="entry name" value="Winged helix-like DNA-binding domain superfamily/Winged helix DNA-binding domain"/>
    <property type="match status" value="1"/>
</dbReference>
<evidence type="ECO:0000256" key="1">
    <source>
        <dbReference type="ARBA" id="ARBA00022574"/>
    </source>
</evidence>
<keyword evidence="6" id="KW-1185">Reference proteome</keyword>
<dbReference type="InterPro" id="IPR015943">
    <property type="entry name" value="WD40/YVTN_repeat-like_dom_sf"/>
</dbReference>
<feature type="repeat" description="WD" evidence="3">
    <location>
        <begin position="1086"/>
        <end position="1127"/>
    </location>
</feature>
<dbReference type="GO" id="GO:0043531">
    <property type="term" value="F:ADP binding"/>
    <property type="evidence" value="ECO:0007669"/>
    <property type="project" value="InterPro"/>
</dbReference>
<protein>
    <recommendedName>
        <fullName evidence="4">NB-ARC domain-containing protein</fullName>
    </recommendedName>
</protein>
<sequence length="1163" mass="124125">MRDNTFHGPSFIQTGAGSTQYNYLLQPSSRLREPPPAPKVEDWLVDRAEAEQAMAAVCGQEGGAVGITTALEGAGGFGKSTLATVVAASARVRRHFADRVYVFGMGRDVRHRADIAKKVCEAARFITEDTTPFDDPDLAGAHLGRLLDRHPDHRFLLVIDDIWEAEQLAPFLIGGRRCVRLVTTRRPESLPRGARRVRVDAMSEDQARTVLTWELPPLPRETVRGLLAATGRWPLLLRLTNRVIAAQLDAGAEPAMAAHGVLEQLEGKGPAAVDELAPFSHASVLSDVTGVPDSSGVSGLSGVYGRGDSGLGRRLLDDPEQRKRLVRATVEAATGLLPAQGRQRLAELAVFAEDEAVPVPLAAMLWHATSGLGELPARHLCKTLHDLSLLTMDKADGGQLTLHDVIRDYLRHDLGPERVTELHRVLLDAVAATLPPGPRRRAAWWELTDGYLFDHTVDHMMAAGHSGEAETVASDLRWIEARLSRRGPLAPWSDLVRIPAPGARARAQDLARAMHLLEGTQPAHAVRAVLRSRLKPLAAWHDQVTAREHRPGPPALVNAWPPPDLPDPGLRRTLTGHLGEVDAVAIEPGGTWLATGGGHDGSVRLWDSATGRRLATLESPSGRVRAVAIARDGAWLAVGHGDGTVRIWDPATGRNTTTLTGPSRPANAVAIAPDADWLAVGHGDGTVRIWDPATGRNTTTLTGHAGPVVTAEVATNGAWLATTANHDGTVRVWNTATWQCVAAFGRDPWVGSVTIAPDGTWLATTGGTGTVHIWDTESGRVTRTLTDPAGRVVALVIAPDGAWLATTTSNNQRDGTVRIWDPVTGENTARLGCPGWVHTMAVAPDGTWLATGYGDGAVRLWDTGDDRDAPPPTERAGWVNSVAIAPDGTWLATGYVDDENVVRLWDRATGRSIRTLAGHTGRIHALAIAPDGTWLATASADHTVRIWDTRTGRNTVAHTADGGAPHALAIAPDGDWLAVAAHRHIWLHDRATGRTLPVVESPNTLVRALAIAPDGTWLATAGNGDGAVRIWDTATGANTATLTSHRAGWVQAMAFAPNSTWLATTGGDDDHVRVWDRVTGEAVATLNGHSGHVRTVAVHPAGAMLATGGDDGTVRIWDAATGRPLTMMRVDGPVHACTWAQDGRHLAVGGMRGAYLYEFRPGT</sequence>
<dbReference type="Proteomes" id="UP000326907">
    <property type="component" value="Unassembled WGS sequence"/>
</dbReference>
<dbReference type="InterPro" id="IPR036388">
    <property type="entry name" value="WH-like_DNA-bd_sf"/>
</dbReference>
<feature type="repeat" description="WD" evidence="3">
    <location>
        <begin position="999"/>
        <end position="1041"/>
    </location>
</feature>
<dbReference type="GO" id="GO:0005829">
    <property type="term" value="C:cytosol"/>
    <property type="evidence" value="ECO:0007669"/>
    <property type="project" value="UniProtKB-ARBA"/>
</dbReference>
<feature type="repeat" description="WD" evidence="3">
    <location>
        <begin position="1043"/>
        <end position="1085"/>
    </location>
</feature>
<dbReference type="Pfam" id="PF00931">
    <property type="entry name" value="NB-ARC"/>
    <property type="match status" value="1"/>
</dbReference>
<evidence type="ECO:0000256" key="2">
    <source>
        <dbReference type="ARBA" id="ARBA00022737"/>
    </source>
</evidence>
<comment type="caution">
    <text evidence="5">The sequence shown here is derived from an EMBL/GenBank/DDBJ whole genome shotgun (WGS) entry which is preliminary data.</text>
</comment>
<dbReference type="InterPro" id="IPR001680">
    <property type="entry name" value="WD40_rpt"/>
</dbReference>
<dbReference type="PROSITE" id="PS50294">
    <property type="entry name" value="WD_REPEATS_REGION"/>
    <property type="match status" value="6"/>
</dbReference>
<evidence type="ECO:0000313" key="5">
    <source>
        <dbReference type="EMBL" id="KAB2588379.1"/>
    </source>
</evidence>
<dbReference type="Gene3D" id="2.130.10.10">
    <property type="entry name" value="YVTN repeat-like/Quinoprotein amine dehydrogenase"/>
    <property type="match status" value="5"/>
</dbReference>
<dbReference type="AlphaFoldDB" id="A0A5N5ECD6"/>
<feature type="repeat" description="WD" evidence="3">
    <location>
        <begin position="743"/>
        <end position="784"/>
    </location>
</feature>
<dbReference type="PROSITE" id="PS00678">
    <property type="entry name" value="WD_REPEATS_1"/>
    <property type="match status" value="3"/>
</dbReference>
<dbReference type="SUPFAM" id="SSF52540">
    <property type="entry name" value="P-loop containing nucleoside triphosphate hydrolases"/>
    <property type="match status" value="1"/>
</dbReference>
<dbReference type="SUPFAM" id="SSF50978">
    <property type="entry name" value="WD40 repeat-like"/>
    <property type="match status" value="2"/>
</dbReference>
<accession>A0A5N5ECD6</accession>
<dbReference type="InterPro" id="IPR020472">
    <property type="entry name" value="WD40_PAC1"/>
</dbReference>
<gene>
    <name evidence="5" type="ORF">F5983_32545</name>
</gene>
<evidence type="ECO:0000313" key="6">
    <source>
        <dbReference type="Proteomes" id="UP000326907"/>
    </source>
</evidence>
<organism evidence="5 6">
    <name type="scientific">Streptomyces arboris</name>
    <dbReference type="NCBI Taxonomy" id="2600619"/>
    <lineage>
        <taxon>Bacteria</taxon>
        <taxon>Bacillati</taxon>
        <taxon>Actinomycetota</taxon>
        <taxon>Actinomycetes</taxon>
        <taxon>Kitasatosporales</taxon>
        <taxon>Streptomycetaceae</taxon>
        <taxon>Streptomyces</taxon>
    </lineage>
</organism>
<feature type="repeat" description="WD" evidence="3">
    <location>
        <begin position="916"/>
        <end position="957"/>
    </location>
</feature>
<dbReference type="RefSeq" id="WP_151513464.1">
    <property type="nucleotide sequence ID" value="NZ_VYUA01000050.1"/>
</dbReference>
<dbReference type="Gene3D" id="1.25.40.370">
    <property type="match status" value="1"/>
</dbReference>
<feature type="repeat" description="WD" evidence="3">
    <location>
        <begin position="701"/>
        <end position="743"/>
    </location>
</feature>
<dbReference type="Pfam" id="PF00400">
    <property type="entry name" value="WD40"/>
    <property type="match status" value="12"/>
</dbReference>
<feature type="repeat" description="WD" evidence="3">
    <location>
        <begin position="617"/>
        <end position="658"/>
    </location>
</feature>